<evidence type="ECO:0000313" key="3">
    <source>
        <dbReference type="Proteomes" id="UP000749646"/>
    </source>
</evidence>
<protein>
    <submittedName>
        <fullName evidence="2">Uncharacterized protein</fullName>
    </submittedName>
</protein>
<feature type="compositionally biased region" description="Polar residues" evidence="1">
    <location>
        <begin position="24"/>
        <end position="46"/>
    </location>
</feature>
<reference evidence="2" key="1">
    <citation type="journal article" date="2020" name="Fungal Divers.">
        <title>Resolving the Mortierellaceae phylogeny through synthesis of multi-gene phylogenetics and phylogenomics.</title>
        <authorList>
            <person name="Vandepol N."/>
            <person name="Liber J."/>
            <person name="Desiro A."/>
            <person name="Na H."/>
            <person name="Kennedy M."/>
            <person name="Barry K."/>
            <person name="Grigoriev I.V."/>
            <person name="Miller A.N."/>
            <person name="O'Donnell K."/>
            <person name="Stajich J.E."/>
            <person name="Bonito G."/>
        </authorList>
    </citation>
    <scope>NUCLEOTIDE SEQUENCE</scope>
    <source>
        <strain evidence="2">MES-2147</strain>
    </source>
</reference>
<accession>A0A9P6SM03</accession>
<evidence type="ECO:0000313" key="2">
    <source>
        <dbReference type="EMBL" id="KAF9980775.1"/>
    </source>
</evidence>
<feature type="compositionally biased region" description="Polar residues" evidence="1">
    <location>
        <begin position="1"/>
        <end position="12"/>
    </location>
</feature>
<gene>
    <name evidence="2" type="ORF">BGZ65_004696</name>
</gene>
<dbReference type="AlphaFoldDB" id="A0A9P6SM03"/>
<proteinExistence type="predicted"/>
<organism evidence="2 3">
    <name type="scientific">Modicella reniformis</name>
    <dbReference type="NCBI Taxonomy" id="1440133"/>
    <lineage>
        <taxon>Eukaryota</taxon>
        <taxon>Fungi</taxon>
        <taxon>Fungi incertae sedis</taxon>
        <taxon>Mucoromycota</taxon>
        <taxon>Mortierellomycotina</taxon>
        <taxon>Mortierellomycetes</taxon>
        <taxon>Mortierellales</taxon>
        <taxon>Mortierellaceae</taxon>
        <taxon>Modicella</taxon>
    </lineage>
</organism>
<feature type="non-terminal residue" evidence="2">
    <location>
        <position position="92"/>
    </location>
</feature>
<dbReference type="EMBL" id="JAAAHW010003791">
    <property type="protein sequence ID" value="KAF9980775.1"/>
    <property type="molecule type" value="Genomic_DNA"/>
</dbReference>
<dbReference type="Proteomes" id="UP000749646">
    <property type="component" value="Unassembled WGS sequence"/>
</dbReference>
<sequence length="92" mass="9175">MFASAPPSSYGRSLQDEERERLLSVNSAKTPSNNSSAYSSRAQSPQGRALPISQPGKNSRPNNRIFGTPNQAGGGAGASAGGAGGAGGAGNR</sequence>
<evidence type="ECO:0000256" key="1">
    <source>
        <dbReference type="SAM" id="MobiDB-lite"/>
    </source>
</evidence>
<name>A0A9P6SM03_9FUNG</name>
<keyword evidence="3" id="KW-1185">Reference proteome</keyword>
<feature type="region of interest" description="Disordered" evidence="1">
    <location>
        <begin position="1"/>
        <end position="92"/>
    </location>
</feature>
<feature type="compositionally biased region" description="Gly residues" evidence="1">
    <location>
        <begin position="72"/>
        <end position="92"/>
    </location>
</feature>
<comment type="caution">
    <text evidence="2">The sequence shown here is derived from an EMBL/GenBank/DDBJ whole genome shotgun (WGS) entry which is preliminary data.</text>
</comment>